<accession>A0ABU8H1F7</accession>
<keyword evidence="1" id="KW-0812">Transmembrane</keyword>
<feature type="transmembrane region" description="Helical" evidence="1">
    <location>
        <begin position="65"/>
        <end position="83"/>
    </location>
</feature>
<feature type="transmembrane region" description="Helical" evidence="1">
    <location>
        <begin position="37"/>
        <end position="59"/>
    </location>
</feature>
<evidence type="ECO:0000313" key="3">
    <source>
        <dbReference type="Proteomes" id="UP001367771"/>
    </source>
</evidence>
<keyword evidence="1" id="KW-0472">Membrane</keyword>
<proteinExistence type="predicted"/>
<dbReference type="Proteomes" id="UP001367771">
    <property type="component" value="Unassembled WGS sequence"/>
</dbReference>
<reference evidence="2 3" key="1">
    <citation type="journal article" date="2013" name="Int. J. Syst. Evol. Microbiol.">
        <title>Sphingomonas kyungheensis sp. nov., a bacterium with ginsenoside-converting activity isolated from soil of a ginseng field.</title>
        <authorList>
            <person name="Son H.M."/>
            <person name="Yang J.E."/>
            <person name="Park Y."/>
            <person name="Han C.K."/>
            <person name="Kim S.G."/>
            <person name="Kook M."/>
            <person name="Yi T.H."/>
        </authorList>
    </citation>
    <scope>NUCLEOTIDE SEQUENCE [LARGE SCALE GENOMIC DNA]</scope>
    <source>
        <strain evidence="2 3">LMG 26582</strain>
    </source>
</reference>
<protein>
    <recommendedName>
        <fullName evidence="4">DUF304 domain-containing protein</fullName>
    </recommendedName>
</protein>
<evidence type="ECO:0000256" key="1">
    <source>
        <dbReference type="SAM" id="Phobius"/>
    </source>
</evidence>
<dbReference type="EMBL" id="JBBBDM010000002">
    <property type="protein sequence ID" value="MEI5686818.1"/>
    <property type="molecule type" value="Genomic_DNA"/>
</dbReference>
<organism evidence="2 3">
    <name type="scientific">Sphingomonas kyungheensis</name>
    <dbReference type="NCBI Taxonomy" id="1069987"/>
    <lineage>
        <taxon>Bacteria</taxon>
        <taxon>Pseudomonadati</taxon>
        <taxon>Pseudomonadota</taxon>
        <taxon>Alphaproteobacteria</taxon>
        <taxon>Sphingomonadales</taxon>
        <taxon>Sphingomonadaceae</taxon>
        <taxon>Sphingomonas</taxon>
    </lineage>
</organism>
<keyword evidence="3" id="KW-1185">Reference proteome</keyword>
<evidence type="ECO:0000313" key="2">
    <source>
        <dbReference type="EMBL" id="MEI5686818.1"/>
    </source>
</evidence>
<keyword evidence="1" id="KW-1133">Transmembrane helix</keyword>
<name>A0ABU8H1F7_9SPHN</name>
<comment type="caution">
    <text evidence="2">The sequence shown here is derived from an EMBL/GenBank/DDBJ whole genome shotgun (WGS) entry which is preliminary data.</text>
</comment>
<dbReference type="RefSeq" id="WP_336544830.1">
    <property type="nucleotide sequence ID" value="NZ_JBBBDM010000002.1"/>
</dbReference>
<evidence type="ECO:0008006" key="4">
    <source>
        <dbReference type="Google" id="ProtNLM"/>
    </source>
</evidence>
<sequence length="180" mass="19435">MTYAASEPDHDPPGAAATAAVVDLPQRFAYHRSVAPLLWTLVVIGSIELAVTHLLVALWSRPVALAVSAVTLAALAWLVRALLMMKRRPVLLDHARLVMQVGTIRRVDIPRDAVAGLRPSLPAAALKQRSTLNLALLAYPNVIVDLHRPLPGRRGIVTIAHRLDDPAAFVAAWKALGAQR</sequence>
<gene>
    <name evidence="2" type="ORF">V8201_06970</name>
</gene>